<evidence type="ECO:0000313" key="3">
    <source>
        <dbReference type="EMBL" id="SIR49517.1"/>
    </source>
</evidence>
<reference evidence="5" key="2">
    <citation type="submission" date="2017-03" db="EMBL/GenBank/DDBJ databases">
        <title>Bacillus sp. V-88(T) DSM27956, whole genome shotgun sequencing project.</title>
        <authorList>
            <person name="Dastager S.G."/>
            <person name="Neurgaonkar P.S."/>
            <person name="Dharne M.S."/>
        </authorList>
    </citation>
    <scope>NUCLEOTIDE SEQUENCE [LARGE SCALE GENOMIC DNA]</scope>
    <source>
        <strain evidence="5">DSM 25145</strain>
    </source>
</reference>
<name>A0A1N7BDU5_9BACI</name>
<dbReference type="AlphaFoldDB" id="A0A1N7BDU5"/>
<dbReference type="PROSITE" id="PS50075">
    <property type="entry name" value="CARRIER"/>
    <property type="match status" value="1"/>
</dbReference>
<feature type="domain" description="Carrier" evidence="1">
    <location>
        <begin position="4"/>
        <end position="82"/>
    </location>
</feature>
<proteinExistence type="predicted"/>
<dbReference type="Proteomes" id="UP000215545">
    <property type="component" value="Unassembled WGS sequence"/>
</dbReference>
<dbReference type="EMBL" id="MWSK01000009">
    <property type="protein sequence ID" value="OXS74692.1"/>
    <property type="molecule type" value="Genomic_DNA"/>
</dbReference>
<sequence>MNKNEMIQAIYLILKQKMQLPALEEFHEKARLNEDLYMDSVMMLQLIIHLELDYGLDIPDEAIVPKHFQTVGTLADFLLEQEVVR</sequence>
<reference evidence="3 4" key="1">
    <citation type="submission" date="2017-01" db="EMBL/GenBank/DDBJ databases">
        <authorList>
            <person name="Mah S.A."/>
            <person name="Swanson W.J."/>
            <person name="Moy G.W."/>
            <person name="Vacquier V.D."/>
        </authorList>
    </citation>
    <scope>NUCLEOTIDE SEQUENCE [LARGE SCALE GENOMIC DNA]</scope>
    <source>
        <strain evidence="3 4">NIO-1016</strain>
    </source>
</reference>
<dbReference type="EMBL" id="FTLX01000009">
    <property type="protein sequence ID" value="SIR49517.1"/>
    <property type="molecule type" value="Genomic_DNA"/>
</dbReference>
<dbReference type="STRING" id="1017273.SAMN05443094_10954"/>
<organism evidence="3 4">
    <name type="scientific">Domibacillus enclensis</name>
    <dbReference type="NCBI Taxonomy" id="1017273"/>
    <lineage>
        <taxon>Bacteria</taxon>
        <taxon>Bacillati</taxon>
        <taxon>Bacillota</taxon>
        <taxon>Bacilli</taxon>
        <taxon>Bacillales</taxon>
        <taxon>Bacillaceae</taxon>
        <taxon>Domibacillus</taxon>
    </lineage>
</organism>
<dbReference type="Proteomes" id="UP000186385">
    <property type="component" value="Unassembled WGS sequence"/>
</dbReference>
<dbReference type="RefSeq" id="WP_045850191.1">
    <property type="nucleotide sequence ID" value="NZ_FTLX01000009.1"/>
</dbReference>
<dbReference type="InterPro" id="IPR036736">
    <property type="entry name" value="ACP-like_sf"/>
</dbReference>
<evidence type="ECO:0000313" key="5">
    <source>
        <dbReference type="Proteomes" id="UP000215545"/>
    </source>
</evidence>
<keyword evidence="5" id="KW-1185">Reference proteome</keyword>
<accession>A0A1N7BDU5</accession>
<dbReference type="SUPFAM" id="SSF47336">
    <property type="entry name" value="ACP-like"/>
    <property type="match status" value="1"/>
</dbReference>
<gene>
    <name evidence="2" type="ORF">B1B05_16130</name>
    <name evidence="3" type="ORF">SAMN05443094_10954</name>
</gene>
<evidence type="ECO:0000313" key="4">
    <source>
        <dbReference type="Proteomes" id="UP000186385"/>
    </source>
</evidence>
<evidence type="ECO:0000313" key="2">
    <source>
        <dbReference type="EMBL" id="OXS74692.1"/>
    </source>
</evidence>
<dbReference type="InterPro" id="IPR009081">
    <property type="entry name" value="PP-bd_ACP"/>
</dbReference>
<evidence type="ECO:0000259" key="1">
    <source>
        <dbReference type="PROSITE" id="PS50075"/>
    </source>
</evidence>
<reference evidence="2" key="3">
    <citation type="submission" date="2017-03" db="EMBL/GenBank/DDBJ databases">
        <authorList>
            <person name="Dastager S.G."/>
            <person name="Neurgaonkar P.S."/>
            <person name="Dharne M.S."/>
        </authorList>
    </citation>
    <scope>NUCLEOTIDE SEQUENCE</scope>
    <source>
        <strain evidence="2">DSM 25145</strain>
    </source>
</reference>
<dbReference type="Pfam" id="PF00550">
    <property type="entry name" value="PP-binding"/>
    <property type="match status" value="1"/>
</dbReference>
<protein>
    <submittedName>
        <fullName evidence="3">Acyl carrier protein</fullName>
    </submittedName>
</protein>
<dbReference type="Gene3D" id="1.10.1200.10">
    <property type="entry name" value="ACP-like"/>
    <property type="match status" value="1"/>
</dbReference>
<dbReference type="OrthoDB" id="6370703at2"/>
<dbReference type="NCBIfam" id="NF005798">
    <property type="entry name" value="PRK07639.1"/>
    <property type="match status" value="1"/>
</dbReference>